<feature type="region of interest" description="Disordered" evidence="3">
    <location>
        <begin position="375"/>
        <end position="395"/>
    </location>
</feature>
<evidence type="ECO:0000256" key="3">
    <source>
        <dbReference type="SAM" id="MobiDB-lite"/>
    </source>
</evidence>
<dbReference type="Gene3D" id="1.10.287.950">
    <property type="entry name" value="Methyl-accepting chemotaxis protein"/>
    <property type="match status" value="1"/>
</dbReference>
<accession>A0ABQ5NLI6</accession>
<sequence>MGVTFQYDTQKVHRVNLAIILILAMLICGPLVVSRGVLFLVVGLAVVALAVGNYFLPISPYIKGFIFGMIPATIVFTLFIIDQFSLSKHYILLCTVAIIALYFKSKLIVLYGFLVNMGFIMLYIVRPDSLLGPFNTAITFVSLLSILNGVIIAFYLIARWGNALIHHASQQQAEVQHSFQQLQETFHEIETSSQALDVHVTEFQQTMAQLANGSHDIVTASESISASIQQEASSLQFIHNAMTESMHLVNDTLVISKDTVAQSTNLQQEVMTGWEKMQSTMMQMTVMNQAMHATAGTVNALQNSLQTVDQLLLGIQHIAEQTNLLALNAAIEAARAGEHGQGFAIVAEEVRKLAEESAAITVNITQVTQSLFAKSTEAQQRSQEGEQAQTHGEQSLQEVSHFFQHLKNTFTQSNQDLTRGMQELTNAIAQFDYIQQQVEKLNDMAEHNAISTSAIVHAVEDENQMLNRLVETTNHLQTLSHTLKTLATAKK</sequence>
<feature type="transmembrane region" description="Helical" evidence="4">
    <location>
        <begin position="108"/>
        <end position="125"/>
    </location>
</feature>
<dbReference type="Pfam" id="PF00015">
    <property type="entry name" value="MCPsignal"/>
    <property type="match status" value="1"/>
</dbReference>
<dbReference type="EMBL" id="BRZA01000002">
    <property type="protein sequence ID" value="GLC88983.1"/>
    <property type="molecule type" value="Genomic_DNA"/>
</dbReference>
<comment type="caution">
    <text evidence="6">The sequence shown here is derived from an EMBL/GenBank/DDBJ whole genome shotgun (WGS) entry which is preliminary data.</text>
</comment>
<organism evidence="6 7">
    <name type="scientific">Lysinibacillus piscis</name>
    <dbReference type="NCBI Taxonomy" id="2518931"/>
    <lineage>
        <taxon>Bacteria</taxon>
        <taxon>Bacillati</taxon>
        <taxon>Bacillota</taxon>
        <taxon>Bacilli</taxon>
        <taxon>Bacillales</taxon>
        <taxon>Bacillaceae</taxon>
        <taxon>Lysinibacillus</taxon>
    </lineage>
</organism>
<keyword evidence="4" id="KW-0472">Membrane</keyword>
<feature type="transmembrane region" description="Helical" evidence="4">
    <location>
        <begin position="38"/>
        <end position="56"/>
    </location>
</feature>
<name>A0ABQ5NLI6_9BACI</name>
<evidence type="ECO:0000256" key="4">
    <source>
        <dbReference type="SAM" id="Phobius"/>
    </source>
</evidence>
<feature type="transmembrane region" description="Helical" evidence="4">
    <location>
        <begin position="137"/>
        <end position="158"/>
    </location>
</feature>
<evidence type="ECO:0000313" key="7">
    <source>
        <dbReference type="Proteomes" id="UP001065593"/>
    </source>
</evidence>
<feature type="domain" description="Methyl-accepting transducer" evidence="5">
    <location>
        <begin position="206"/>
        <end position="456"/>
    </location>
</feature>
<dbReference type="InterPro" id="IPR004089">
    <property type="entry name" value="MCPsignal_dom"/>
</dbReference>
<keyword evidence="7" id="KW-1185">Reference proteome</keyword>
<keyword evidence="1 2" id="KW-0807">Transducer</keyword>
<dbReference type="PANTHER" id="PTHR32089">
    <property type="entry name" value="METHYL-ACCEPTING CHEMOTAXIS PROTEIN MCPB"/>
    <property type="match status" value="1"/>
</dbReference>
<dbReference type="PANTHER" id="PTHR32089:SF112">
    <property type="entry name" value="LYSOZYME-LIKE PROTEIN-RELATED"/>
    <property type="match status" value="1"/>
</dbReference>
<keyword evidence="4" id="KW-1133">Transmembrane helix</keyword>
<evidence type="ECO:0000313" key="6">
    <source>
        <dbReference type="EMBL" id="GLC88983.1"/>
    </source>
</evidence>
<gene>
    <name evidence="6" type="ORF">LYSBPC_21100</name>
</gene>
<feature type="transmembrane region" description="Helical" evidence="4">
    <location>
        <begin position="12"/>
        <end position="32"/>
    </location>
</feature>
<protein>
    <submittedName>
        <fullName evidence="6">Chemotaxis protein</fullName>
    </submittedName>
</protein>
<dbReference type="PROSITE" id="PS50111">
    <property type="entry name" value="CHEMOTAXIS_TRANSDUC_2"/>
    <property type="match status" value="1"/>
</dbReference>
<evidence type="ECO:0000259" key="5">
    <source>
        <dbReference type="PROSITE" id="PS50111"/>
    </source>
</evidence>
<feature type="transmembrane region" description="Helical" evidence="4">
    <location>
        <begin position="61"/>
        <end position="81"/>
    </location>
</feature>
<dbReference type="SUPFAM" id="SSF58104">
    <property type="entry name" value="Methyl-accepting chemotaxis protein (MCP) signaling domain"/>
    <property type="match status" value="1"/>
</dbReference>
<evidence type="ECO:0000256" key="1">
    <source>
        <dbReference type="ARBA" id="ARBA00023224"/>
    </source>
</evidence>
<reference evidence="6" key="1">
    <citation type="submission" date="2022-08" db="EMBL/GenBank/DDBJ databases">
        <title>Draft genome sequence of Lysinibacillus sp. strain KH24.</title>
        <authorList>
            <person name="Kanbe H."/>
            <person name="Itoh H."/>
        </authorList>
    </citation>
    <scope>NUCLEOTIDE SEQUENCE</scope>
    <source>
        <strain evidence="6">KH24</strain>
    </source>
</reference>
<evidence type="ECO:0000256" key="2">
    <source>
        <dbReference type="PROSITE-ProRule" id="PRU00284"/>
    </source>
</evidence>
<proteinExistence type="predicted"/>
<dbReference type="RefSeq" id="WP_264988735.1">
    <property type="nucleotide sequence ID" value="NZ_BRZA01000002.1"/>
</dbReference>
<feature type="transmembrane region" description="Helical" evidence="4">
    <location>
        <begin position="87"/>
        <end position="103"/>
    </location>
</feature>
<keyword evidence="4" id="KW-0812">Transmembrane</keyword>
<dbReference type="Proteomes" id="UP001065593">
    <property type="component" value="Unassembled WGS sequence"/>
</dbReference>
<dbReference type="SMART" id="SM00283">
    <property type="entry name" value="MA"/>
    <property type="match status" value="1"/>
</dbReference>